<evidence type="ECO:0000259" key="1">
    <source>
        <dbReference type="Pfam" id="PF20703"/>
    </source>
</evidence>
<dbReference type="EMBL" id="JACAZE010000003">
    <property type="protein sequence ID" value="KAF7318966.1"/>
    <property type="molecule type" value="Genomic_DNA"/>
</dbReference>
<dbReference type="PRINTS" id="PR00364">
    <property type="entry name" value="DISEASERSIST"/>
</dbReference>
<reference evidence="2" key="1">
    <citation type="submission" date="2020-05" db="EMBL/GenBank/DDBJ databases">
        <title>Mycena genomes resolve the evolution of fungal bioluminescence.</title>
        <authorList>
            <person name="Tsai I.J."/>
        </authorList>
    </citation>
    <scope>NUCLEOTIDE SEQUENCE</scope>
    <source>
        <strain evidence="2">110903Hualien_Pintung</strain>
    </source>
</reference>
<dbReference type="Pfam" id="PF20703">
    <property type="entry name" value="nSTAND1"/>
    <property type="match status" value="1"/>
</dbReference>
<accession>A0A8H6TKK1</accession>
<dbReference type="OrthoDB" id="431454at2759"/>
<dbReference type="PANTHER" id="PTHR47691:SF3">
    <property type="entry name" value="HTH-TYPE TRANSCRIPTIONAL REGULATOR RV0890C-RELATED"/>
    <property type="match status" value="1"/>
</dbReference>
<comment type="caution">
    <text evidence="2">The sequence shown here is derived from an EMBL/GenBank/DDBJ whole genome shotgun (WGS) entry which is preliminary data.</text>
</comment>
<dbReference type="SUPFAM" id="SSF48452">
    <property type="entry name" value="TPR-like"/>
    <property type="match status" value="1"/>
</dbReference>
<proteinExistence type="predicted"/>
<protein>
    <submittedName>
        <fullName evidence="2">NB-ARC domain-containing protein</fullName>
    </submittedName>
</protein>
<dbReference type="Gene3D" id="1.20.930.20">
    <property type="entry name" value="Adaptor protein Cbl, N-terminal domain"/>
    <property type="match status" value="1"/>
</dbReference>
<dbReference type="Gene3D" id="3.40.50.300">
    <property type="entry name" value="P-loop containing nucleotide triphosphate hydrolases"/>
    <property type="match status" value="1"/>
</dbReference>
<dbReference type="Gene3D" id="1.25.40.10">
    <property type="entry name" value="Tetratricopeptide repeat domain"/>
    <property type="match status" value="2"/>
</dbReference>
<dbReference type="InterPro" id="IPR011990">
    <property type="entry name" value="TPR-like_helical_dom_sf"/>
</dbReference>
<dbReference type="InterPro" id="IPR059179">
    <property type="entry name" value="MLKL-like_MCAfunc"/>
</dbReference>
<sequence length="1064" mass="117736">MSIAARDRSGKWLSYIGSAVSVLNELSSSCGSDLPYLKPIVGVVGLILDALKSAKTQSDANDALLAQIHETLCVLTQLCASGADLDALPTGVVERIGNFAETLQKFATVLRAQQGQGRIRRLLKSSENTMLLVECKTGLDQILRTFSLQLQVNLIQESGRLQDDAERRHQQLLALLSAQRERSSTIDASSLSQNISLRGASSTSLLSLLPAAPKIFHGREAELASLVDALVKGSAKIAILGAGGMGKTTLVTAALHHDGVAAKYPQRYFVGCEVANTVQTFAAAIASHLGIKQVQRPVPAILRQLKSGPPTLLVLDNLETAWEIPDVKNDVEELLSSLSELSNLSLVVTMRGAERPGKVLWSRPHIPPLSPLADEAARGVFLDIADDSNSANAKSLERILEIADNLPLALNLLGNLVAVDGYDATLARWDSEKTRLISDGYDKRTSLEISLQISLSSPRLTAMDGAMHLLSLLSILPSGLSDAELVTNAISDIRDPYGCRTVLLQTALAYVDRGRLKVLAPVRAYVFAASPPSPDIIRPLRSYYCDLIQLWWEYGAQSDDYIDRRILGALANISAILTANLDALERGDPEPESDIRRTLHSAILFNYATNKLLNAPYKPWYRVVRYLDRLHDDTHLRAAYVSEKITRDGASMEPVEVEQLVADMFPPSNEAQDMQDQAEVKLALAVYHGRHTGELQKALEYAREAMSLSKNGGNTAQQFRVSDRLFSLTMIAGRRRDNLTLLREIESVASRTGQLSVSARVLYFKGLAYKDLGYLPLATTFFLESWDLHVACGIENSSDMYALMDVFADAYYCKTEFAEARAMHVQLVHMTSRDHSPLYHAIATANIALVDILTQAREDEILQHLAVARDIFTEHRFLWGLHLCDIRMADLQLRRGDRIAACEAYQALLATSALANSMRAWCLSKFASPEYRLDESAPLTRWPGVYIAQARKIDDVLKVTDALRCFADVFLAQGDVETATRLFELALEEFTRMDVHRERAVCFSRLAAIRRDQNDLETARGYWKQAKVLYERSSQFQQVKEVDFLMEALDEECPTSLQSHPLVT</sequence>
<dbReference type="PANTHER" id="PTHR47691">
    <property type="entry name" value="REGULATOR-RELATED"/>
    <property type="match status" value="1"/>
</dbReference>
<dbReference type="Proteomes" id="UP000613580">
    <property type="component" value="Unassembled WGS sequence"/>
</dbReference>
<dbReference type="SUPFAM" id="SSF52540">
    <property type="entry name" value="P-loop containing nucleoside triphosphate hydrolases"/>
    <property type="match status" value="1"/>
</dbReference>
<feature type="domain" description="Novel STAND NTPase 1" evidence="1">
    <location>
        <begin position="213"/>
        <end position="351"/>
    </location>
</feature>
<keyword evidence="3" id="KW-1185">Reference proteome</keyword>
<dbReference type="InterPro" id="IPR036537">
    <property type="entry name" value="Adaptor_Cbl_N_dom_sf"/>
</dbReference>
<organism evidence="2 3">
    <name type="scientific">Mycena chlorophos</name>
    <name type="common">Agaric fungus</name>
    <name type="synonym">Agaricus chlorophos</name>
    <dbReference type="NCBI Taxonomy" id="658473"/>
    <lineage>
        <taxon>Eukaryota</taxon>
        <taxon>Fungi</taxon>
        <taxon>Dikarya</taxon>
        <taxon>Basidiomycota</taxon>
        <taxon>Agaricomycotina</taxon>
        <taxon>Agaricomycetes</taxon>
        <taxon>Agaricomycetidae</taxon>
        <taxon>Agaricales</taxon>
        <taxon>Marasmiineae</taxon>
        <taxon>Mycenaceae</taxon>
        <taxon>Mycena</taxon>
    </lineage>
</organism>
<evidence type="ECO:0000313" key="2">
    <source>
        <dbReference type="EMBL" id="KAF7318966.1"/>
    </source>
</evidence>
<dbReference type="InterPro" id="IPR049052">
    <property type="entry name" value="nSTAND1"/>
</dbReference>
<dbReference type="GO" id="GO:0007166">
    <property type="term" value="P:cell surface receptor signaling pathway"/>
    <property type="evidence" value="ECO:0007669"/>
    <property type="project" value="InterPro"/>
</dbReference>
<dbReference type="AlphaFoldDB" id="A0A8H6TKK1"/>
<dbReference type="InterPro" id="IPR027417">
    <property type="entry name" value="P-loop_NTPase"/>
</dbReference>
<dbReference type="CDD" id="cd21037">
    <property type="entry name" value="MLKL_NTD"/>
    <property type="match status" value="1"/>
</dbReference>
<gene>
    <name evidence="2" type="ORF">HMN09_00232600</name>
</gene>
<evidence type="ECO:0000313" key="3">
    <source>
        <dbReference type="Proteomes" id="UP000613580"/>
    </source>
</evidence>
<name>A0A8H6TKK1_MYCCL</name>